<reference evidence="1 2" key="1">
    <citation type="submission" date="2021-03" db="EMBL/GenBank/DDBJ databases">
        <title>Fibrella sp. HMF5036 genome sequencing and assembly.</title>
        <authorList>
            <person name="Kang H."/>
            <person name="Kim H."/>
            <person name="Bae S."/>
            <person name="Joh K."/>
        </authorList>
    </citation>
    <scope>NUCLEOTIDE SEQUENCE [LARGE SCALE GENOMIC DNA]</scope>
    <source>
        <strain evidence="1 2">HMF5036</strain>
    </source>
</reference>
<organism evidence="1 2">
    <name type="scientific">Fibrella aquatilis</name>
    <dbReference type="NCBI Taxonomy" id="2817059"/>
    <lineage>
        <taxon>Bacteria</taxon>
        <taxon>Pseudomonadati</taxon>
        <taxon>Bacteroidota</taxon>
        <taxon>Cytophagia</taxon>
        <taxon>Cytophagales</taxon>
        <taxon>Spirosomataceae</taxon>
        <taxon>Fibrella</taxon>
    </lineage>
</organism>
<evidence type="ECO:0000313" key="1">
    <source>
        <dbReference type="EMBL" id="MBO0931890.1"/>
    </source>
</evidence>
<dbReference type="EMBL" id="JAFMYU010000009">
    <property type="protein sequence ID" value="MBO0931890.1"/>
    <property type="molecule type" value="Genomic_DNA"/>
</dbReference>
<dbReference type="Proteomes" id="UP000664795">
    <property type="component" value="Unassembled WGS sequence"/>
</dbReference>
<protein>
    <submittedName>
        <fullName evidence="1">Uncharacterized protein</fullName>
    </submittedName>
</protein>
<dbReference type="AlphaFoldDB" id="A0A939G7N9"/>
<accession>A0A939G7N9</accession>
<gene>
    <name evidence="1" type="ORF">J2I48_12850</name>
</gene>
<dbReference type="RefSeq" id="WP_207335860.1">
    <property type="nucleotide sequence ID" value="NZ_JAFMYU010000009.1"/>
</dbReference>
<keyword evidence="2" id="KW-1185">Reference proteome</keyword>
<evidence type="ECO:0000313" key="2">
    <source>
        <dbReference type="Proteomes" id="UP000664795"/>
    </source>
</evidence>
<sequence>MKITNVKKVKLSDLTSFYQENIDLFICCVSFESRCLSVAEAITQTSISNSLVCYSENSVGLGSKFVTNKSVLFKQFENSVVEVPMKLSDPIFTANSFVNSFNKLDVKGIRTCVIDITTFTHEALLILIRVLTIFFHNSECKITFIYAAAKEYSVGDSQATKWLTEGVGDVRSILGYAGNMNPAKAIHLVILLGFEEERARKLIDIFEPSKVSFGIGKKSTSVNETHYKVNKFNFRNLTIRREEVNQFSFSCTDPDETHKNLKQYLSKYREFNTIIATLNTKLSTLGVFLYCLEFPETQICYAAANKYNIRGYSSADDFCYIYTPNILSSFHVSQ</sequence>
<name>A0A939G7N9_9BACT</name>
<proteinExistence type="predicted"/>
<comment type="caution">
    <text evidence="1">The sequence shown here is derived from an EMBL/GenBank/DDBJ whole genome shotgun (WGS) entry which is preliminary data.</text>
</comment>